<accession>A0A9P8LFR7</accession>
<dbReference type="AlphaFoldDB" id="A0A9P8LFR7"/>
<evidence type="ECO:0000313" key="2">
    <source>
        <dbReference type="Proteomes" id="UP000750711"/>
    </source>
</evidence>
<dbReference type="SUPFAM" id="SSF160104">
    <property type="entry name" value="Acetoacetate decarboxylase-like"/>
    <property type="match status" value="1"/>
</dbReference>
<protein>
    <recommendedName>
        <fullName evidence="3">Acetoacetate decarboxylase</fullName>
    </recommendedName>
</protein>
<dbReference type="EMBL" id="JAGHQM010000208">
    <property type="protein sequence ID" value="KAH0563396.1"/>
    <property type="molecule type" value="Genomic_DNA"/>
</dbReference>
<evidence type="ECO:0000313" key="1">
    <source>
        <dbReference type="EMBL" id="KAH0563396.1"/>
    </source>
</evidence>
<name>A0A9P8LFR7_9PEZI</name>
<dbReference type="InterPro" id="IPR023375">
    <property type="entry name" value="ADC_dom_sf"/>
</dbReference>
<dbReference type="PANTHER" id="PTHR40518">
    <property type="entry name" value="ACETOACETATE DECARBOXYLASE"/>
    <property type="match status" value="1"/>
</dbReference>
<sequence length="286" mass="32109">MANKQATSGSLSVAPAPWTCKCETYWLLFYARGPLPENVYDPLEAASAEFSDPAIAGEYRGGLGMIQIVRYSETPVGGYDELLIIPGYFDRPGGKKNWRVTRIYVSQRDTCYNGRKNWNFPKHLARFEFSHPPTQASSAPPTTLKVQVFPPDQKASRPFFTATLQPSRWLPQVPFSTKIASYVGMDVFLVQPPLPTGDKPDEELLCGTTEWMGSMPYLYSNKARGMWVDIESVKGSEAQGEGGEQQPLLDTRELEGWWPKSFEPWKIGLWLEEATLIVPESEEISS</sequence>
<proteinExistence type="predicted"/>
<organism evidence="1 2">
    <name type="scientific">Trichoglossum hirsutum</name>
    <dbReference type="NCBI Taxonomy" id="265104"/>
    <lineage>
        <taxon>Eukaryota</taxon>
        <taxon>Fungi</taxon>
        <taxon>Dikarya</taxon>
        <taxon>Ascomycota</taxon>
        <taxon>Pezizomycotina</taxon>
        <taxon>Geoglossomycetes</taxon>
        <taxon>Geoglossales</taxon>
        <taxon>Geoglossaceae</taxon>
        <taxon>Trichoglossum</taxon>
    </lineage>
</organism>
<keyword evidence="2" id="KW-1185">Reference proteome</keyword>
<reference evidence="1" key="1">
    <citation type="submission" date="2021-03" db="EMBL/GenBank/DDBJ databases">
        <title>Comparative genomics and phylogenomic investigation of the class Geoglossomycetes provide insights into ecological specialization and systematics.</title>
        <authorList>
            <person name="Melie T."/>
            <person name="Pirro S."/>
            <person name="Miller A.N."/>
            <person name="Quandt A."/>
        </authorList>
    </citation>
    <scope>NUCLEOTIDE SEQUENCE</scope>
    <source>
        <strain evidence="1">CAQ_001_2017</strain>
    </source>
</reference>
<evidence type="ECO:0008006" key="3">
    <source>
        <dbReference type="Google" id="ProtNLM"/>
    </source>
</evidence>
<comment type="caution">
    <text evidence="1">The sequence shown here is derived from an EMBL/GenBank/DDBJ whole genome shotgun (WGS) entry which is preliminary data.</text>
</comment>
<dbReference type="Gene3D" id="2.40.400.10">
    <property type="entry name" value="Acetoacetate decarboxylase-like"/>
    <property type="match status" value="1"/>
</dbReference>
<dbReference type="PANTHER" id="PTHR40518:SF1">
    <property type="entry name" value="ACETOACETATE DECARBOXYLASE"/>
    <property type="match status" value="1"/>
</dbReference>
<dbReference type="Proteomes" id="UP000750711">
    <property type="component" value="Unassembled WGS sequence"/>
</dbReference>
<gene>
    <name evidence="1" type="ORF">GP486_002030</name>
</gene>